<evidence type="ECO:0000313" key="7">
    <source>
        <dbReference type="Proteomes" id="UP000694397"/>
    </source>
</evidence>
<dbReference type="PRINTS" id="PR00014">
    <property type="entry name" value="FNTYPEIII"/>
</dbReference>
<dbReference type="PROSITE" id="PS50853">
    <property type="entry name" value="FN3"/>
    <property type="match status" value="4"/>
</dbReference>
<dbReference type="Gene3D" id="2.60.40.10">
    <property type="entry name" value="Immunoglobulins"/>
    <property type="match status" value="10"/>
</dbReference>
<dbReference type="PANTHER" id="PTHR13817:SF181">
    <property type="entry name" value="IMMUNOGLOBULIN-LIKE AND FIBRONECTIN TYPE III DOMAIN-CONTAINING PROTEIN 1"/>
    <property type="match status" value="1"/>
</dbReference>
<gene>
    <name evidence="6" type="primary">LOC108933749</name>
</gene>
<dbReference type="FunFam" id="2.60.40.10:FF:001232">
    <property type="entry name" value="Immunoglobulin-like and fibronectin type III domain-containing 1"/>
    <property type="match status" value="1"/>
</dbReference>
<organism evidence="6 7">
    <name type="scientific">Scleropages formosus</name>
    <name type="common">Asian bonytongue</name>
    <name type="synonym">Osteoglossum formosum</name>
    <dbReference type="NCBI Taxonomy" id="113540"/>
    <lineage>
        <taxon>Eukaryota</taxon>
        <taxon>Metazoa</taxon>
        <taxon>Chordata</taxon>
        <taxon>Craniata</taxon>
        <taxon>Vertebrata</taxon>
        <taxon>Euteleostomi</taxon>
        <taxon>Actinopterygii</taxon>
        <taxon>Neopterygii</taxon>
        <taxon>Teleostei</taxon>
        <taxon>Osteoglossocephala</taxon>
        <taxon>Osteoglossomorpha</taxon>
        <taxon>Osteoglossiformes</taxon>
        <taxon>Osteoglossidae</taxon>
        <taxon>Scleropages</taxon>
    </lineage>
</organism>
<dbReference type="InterPro" id="IPR003599">
    <property type="entry name" value="Ig_sub"/>
</dbReference>
<feature type="domain" description="Fibronectin type-III" evidence="5">
    <location>
        <begin position="885"/>
        <end position="980"/>
    </location>
</feature>
<dbReference type="FunFam" id="2.60.40.10:FF:001438">
    <property type="entry name" value="Immunoglobulin-like and fibronectin type III domain-containing protein 1"/>
    <property type="match status" value="1"/>
</dbReference>
<dbReference type="FunFam" id="2.60.40.10:FF:001231">
    <property type="entry name" value="Immunoglobulin-like and fibronectin type III domain containing 1"/>
    <property type="match status" value="1"/>
</dbReference>
<evidence type="ECO:0000259" key="5">
    <source>
        <dbReference type="PROSITE" id="PS50853"/>
    </source>
</evidence>
<dbReference type="InterPro" id="IPR003598">
    <property type="entry name" value="Ig_sub2"/>
</dbReference>
<name>A0A8C9W802_SCLFO</name>
<evidence type="ECO:0000256" key="2">
    <source>
        <dbReference type="ARBA" id="ARBA00023319"/>
    </source>
</evidence>
<feature type="compositionally biased region" description="Basic and acidic residues" evidence="3">
    <location>
        <begin position="679"/>
        <end position="688"/>
    </location>
</feature>
<dbReference type="FunFam" id="2.60.40.10:FF:001267">
    <property type="entry name" value="Immunoglobulin-like and fibronectin type III domain containing 1"/>
    <property type="match status" value="1"/>
</dbReference>
<dbReference type="AlphaFoldDB" id="A0A8C9W802"/>
<keyword evidence="7" id="KW-1185">Reference proteome</keyword>
<dbReference type="PANTHER" id="PTHR13817">
    <property type="entry name" value="TITIN"/>
    <property type="match status" value="1"/>
</dbReference>
<dbReference type="FunFam" id="2.60.40.10:FF:001435">
    <property type="entry name" value="Immunoglobulin-like and fibronectin type III domain-containing 1"/>
    <property type="match status" value="1"/>
</dbReference>
<dbReference type="InterPro" id="IPR036116">
    <property type="entry name" value="FN3_sf"/>
</dbReference>
<feature type="domain" description="Ig-like" evidence="4">
    <location>
        <begin position="998"/>
        <end position="1086"/>
    </location>
</feature>
<sequence>MPCTHLCLNADLSGFKRRSKVPGVMITQYIEHLPEGKNTPDFTRKPIPLTIQEGKLAIFKAIVTGDPEPKVTWSRAKGEMNDPQKYQNKYNPTTGEHTLEIPQVSGEEADTYKCYATNEFGKAVCTVVLNVIEGKNIFEDAGLREVKKQGEIDEKVWEILLSADKKDYERICMEYGITDFRGMLKKLGEMKREREEEQARFIKQLSNLKHIEVKAEDLAQFELDLELNDPNSRIFLYKDGVMIPYSREGNTEMKHSLRQVGKKYIFSIKNLHSEDAGLYQVDVEGVNIFSTDFKIPPVEFLVKIEEVKATEREDALFECVISQPLPHIYWIGKNIPLEAGEKYDITVSENMLIHRLLVKDCMPVDQGIYAAVAGITSCNAWLIVEGEMLIVCPITHIKSQELATFCLPVTVKSGQNASFKVTFVGREPMKIQWYKDDEELSNDVNVKLEKSPGHSRLLLSKLQRKDSGEIKVKIKNEFSTTEAYSKVIVLDKPTPPQGPLEILESSAHCIEIKWRVPKDDGGAPVTNYNLERQQVGRNTWKKIGNVPGNPPVYRDTDVDHGKRYCYRIRAITSQGISEIMETEDVILITYPGPPATPKVVSAFKDCINLSWAAPTTTGGTNVLGYNVEKRKKGSNLWSQVNPEGELIQDVVAGVQYEFRVSAVNVSGAGEPSTPTDFVSARDPKKPPGKVVDLKVTDSSYKTLTLSWNKPVEEKGMNDEAKGYFIEIRLAENPEWHRCNTNPITMTTYTVKGLRSMAMYWVRVIPMNEGGEGEPRELNNYILAMPPPVRPRFTDIKLKNFCVVRAGNSTRININFEASPWPEVTWLKDGLPVPKHITITNYEGTSQLLIPSAEHADSGIYSIIVKNLVGQETLSVEIRVADEPKPPGPVELEENVPYTVTLSWAPSPDEKRDDRLHYMVSKRDSDKMTWNTVGDHIFNNRFTVCNILPGRKYKFRVYAKNDMGMSDPAESPPWEISAKKEKFILNLPESKECNLQSPPKFLVPLKLHSAPEGYECFMTCAVRGDPAPHVTWYHNNISLNTNANYYITNTCGVCSMLILRVCPNDMGEYKVIAENPLGRAESSTMLNVRGIRFFLDIRFLSDNLK</sequence>
<dbReference type="InterPro" id="IPR050964">
    <property type="entry name" value="Striated_Muscle_Regulatory"/>
</dbReference>
<feature type="domain" description="Ig-like" evidence="4">
    <location>
        <begin position="40"/>
        <end position="130"/>
    </location>
</feature>
<dbReference type="InterPro" id="IPR040849">
    <property type="entry name" value="MyBP-C_THB"/>
</dbReference>
<dbReference type="Ensembl" id="ENSSFOT00015041576.1">
    <property type="protein sequence ID" value="ENSSFOP00015069971.1"/>
    <property type="gene ID" value="ENSSFOG00015019100.2"/>
</dbReference>
<dbReference type="InterPro" id="IPR013783">
    <property type="entry name" value="Ig-like_fold"/>
</dbReference>
<keyword evidence="1" id="KW-0677">Repeat</keyword>
<dbReference type="GeneTree" id="ENSGT00940000160123"/>
<reference evidence="6" key="2">
    <citation type="submission" date="2025-08" db="UniProtKB">
        <authorList>
            <consortium name="Ensembl"/>
        </authorList>
    </citation>
    <scope>IDENTIFICATION</scope>
</reference>
<dbReference type="FunFam" id="2.60.40.10:FF:001097">
    <property type="entry name" value="Immunoglobulin-like and fibronectin type III domain-containing protein 1"/>
    <property type="match status" value="1"/>
</dbReference>
<dbReference type="InterPro" id="IPR036179">
    <property type="entry name" value="Ig-like_dom_sf"/>
</dbReference>
<dbReference type="SMART" id="SM00060">
    <property type="entry name" value="FN3"/>
    <property type="match status" value="4"/>
</dbReference>
<accession>A0A8C9W802</accession>
<dbReference type="SMART" id="SM00409">
    <property type="entry name" value="IG"/>
    <property type="match status" value="6"/>
</dbReference>
<dbReference type="FunFam" id="2.60.40.10:FF:001401">
    <property type="entry name" value="immunoglobulin-like and fibronectin type III domain-containing protein 1"/>
    <property type="match status" value="1"/>
</dbReference>
<dbReference type="GO" id="GO:0031430">
    <property type="term" value="C:M band"/>
    <property type="evidence" value="ECO:0007669"/>
    <property type="project" value="TreeGrafter"/>
</dbReference>
<dbReference type="OrthoDB" id="504170at2759"/>
<dbReference type="SUPFAM" id="SSF49265">
    <property type="entry name" value="Fibronectin type III"/>
    <property type="match status" value="3"/>
</dbReference>
<dbReference type="InterPro" id="IPR003961">
    <property type="entry name" value="FN3_dom"/>
</dbReference>
<dbReference type="CDD" id="cd00063">
    <property type="entry name" value="FN3"/>
    <property type="match status" value="4"/>
</dbReference>
<dbReference type="FunFam" id="2.60.40.10:FF:000031">
    <property type="entry name" value="Myosin-binding protein C, slow type"/>
    <property type="match status" value="1"/>
</dbReference>
<feature type="domain" description="Ig-like" evidence="4">
    <location>
        <begin position="801"/>
        <end position="880"/>
    </location>
</feature>
<dbReference type="FunFam" id="2.60.40.10:FF:000060">
    <property type="entry name" value="Myosin-binding protein C, slow type"/>
    <property type="match status" value="1"/>
</dbReference>
<dbReference type="Pfam" id="PF18362">
    <property type="entry name" value="THB"/>
    <property type="match status" value="1"/>
</dbReference>
<keyword evidence="2" id="KW-0393">Immunoglobulin domain</keyword>
<reference evidence="6 7" key="1">
    <citation type="submission" date="2019-04" db="EMBL/GenBank/DDBJ databases">
        <authorList>
            <consortium name="Wellcome Sanger Institute Data Sharing"/>
        </authorList>
    </citation>
    <scope>NUCLEOTIDE SEQUENCE [LARGE SCALE GENOMIC DNA]</scope>
</reference>
<feature type="domain" description="Fibronectin type-III" evidence="5">
    <location>
        <begin position="593"/>
        <end position="683"/>
    </location>
</feature>
<evidence type="ECO:0000313" key="6">
    <source>
        <dbReference type="Ensembl" id="ENSSFOP00015069971.1"/>
    </source>
</evidence>
<proteinExistence type="predicted"/>
<protein>
    <submittedName>
        <fullName evidence="6">Immunoglobulin like and fibronectin type III domain containing 1, tandem duplicate 1</fullName>
    </submittedName>
</protein>
<dbReference type="Proteomes" id="UP000694397">
    <property type="component" value="Chromosome 16"/>
</dbReference>
<dbReference type="Pfam" id="PF00041">
    <property type="entry name" value="fn3"/>
    <property type="match status" value="3"/>
</dbReference>
<dbReference type="InterPro" id="IPR013098">
    <property type="entry name" value="Ig_I-set"/>
</dbReference>
<feature type="domain" description="Fibronectin type-III" evidence="5">
    <location>
        <begin position="686"/>
        <end position="787"/>
    </location>
</feature>
<dbReference type="SMART" id="SM00408">
    <property type="entry name" value="IGc2"/>
    <property type="match status" value="3"/>
</dbReference>
<evidence type="ECO:0000259" key="4">
    <source>
        <dbReference type="PROSITE" id="PS50835"/>
    </source>
</evidence>
<reference evidence="6" key="3">
    <citation type="submission" date="2025-09" db="UniProtKB">
        <authorList>
            <consortium name="Ensembl"/>
        </authorList>
    </citation>
    <scope>IDENTIFICATION</scope>
</reference>
<dbReference type="InterPro" id="IPR007110">
    <property type="entry name" value="Ig-like_dom"/>
</dbReference>
<dbReference type="PROSITE" id="PS50835">
    <property type="entry name" value="IG_LIKE"/>
    <property type="match status" value="3"/>
</dbReference>
<feature type="domain" description="Fibronectin type-III" evidence="5">
    <location>
        <begin position="495"/>
        <end position="592"/>
    </location>
</feature>
<feature type="region of interest" description="Disordered" evidence="3">
    <location>
        <begin position="666"/>
        <end position="688"/>
    </location>
</feature>
<dbReference type="SUPFAM" id="SSF48726">
    <property type="entry name" value="Immunoglobulin"/>
    <property type="match status" value="6"/>
</dbReference>
<evidence type="ECO:0000256" key="3">
    <source>
        <dbReference type="SAM" id="MobiDB-lite"/>
    </source>
</evidence>
<dbReference type="Pfam" id="PF07679">
    <property type="entry name" value="I-set"/>
    <property type="match status" value="5"/>
</dbReference>
<evidence type="ECO:0000256" key="1">
    <source>
        <dbReference type="ARBA" id="ARBA00022737"/>
    </source>
</evidence>
<dbReference type="GO" id="GO:0045214">
    <property type="term" value="P:sarcomere organization"/>
    <property type="evidence" value="ECO:0007669"/>
    <property type="project" value="TreeGrafter"/>
</dbReference>